<reference evidence="3 4" key="1">
    <citation type="journal article" date="2009" name="Stand. Genomic Sci.">
        <title>Complete genome sequence of Pedobacter heparinus type strain (HIM 762-3).</title>
        <authorList>
            <person name="Han C."/>
            <person name="Spring S."/>
            <person name="Lapidus A."/>
            <person name="Del Rio T.G."/>
            <person name="Tice H."/>
            <person name="Copeland A."/>
            <person name="Cheng J.F."/>
            <person name="Lucas S."/>
            <person name="Chen F."/>
            <person name="Nolan M."/>
            <person name="Bruce D."/>
            <person name="Goodwin L."/>
            <person name="Pitluck S."/>
            <person name="Ivanova N."/>
            <person name="Mavromatis K."/>
            <person name="Mikhailova N."/>
            <person name="Pati A."/>
            <person name="Chen A."/>
            <person name="Palaniappan K."/>
            <person name="Land M."/>
            <person name="Hauser L."/>
            <person name="Chang Y.J."/>
            <person name="Jeffries C.C."/>
            <person name="Saunders E."/>
            <person name="Chertkov O."/>
            <person name="Brettin T."/>
            <person name="Goker M."/>
            <person name="Rohde M."/>
            <person name="Bristow J."/>
            <person name="Eisen J.A."/>
            <person name="Markowitz V."/>
            <person name="Hugenholtz P."/>
            <person name="Kyrpides N.C."/>
            <person name="Klenk H.P."/>
            <person name="Detter J.C."/>
        </authorList>
    </citation>
    <scope>NUCLEOTIDE SEQUENCE [LARGE SCALE GENOMIC DNA]</scope>
    <source>
        <strain evidence="4">ATCC 13125 / DSM 2366 / CIP 104194 / JCM 7457 / NBRC 12017 / NCIMB 9290 / NRRL B-14731 / HIM 762-3</strain>
    </source>
</reference>
<dbReference type="EMBL" id="CP001681">
    <property type="protein sequence ID" value="ACU04485.1"/>
    <property type="molecule type" value="Genomic_DNA"/>
</dbReference>
<keyword evidence="1" id="KW-0732">Signal</keyword>
<proteinExistence type="predicted"/>
<dbReference type="PROSITE" id="PS51257">
    <property type="entry name" value="PROKAR_LIPOPROTEIN"/>
    <property type="match status" value="1"/>
</dbReference>
<dbReference type="Proteomes" id="UP000000852">
    <property type="component" value="Chromosome"/>
</dbReference>
<dbReference type="Pfam" id="PF16409">
    <property type="entry name" value="DUF5017"/>
    <property type="match status" value="1"/>
</dbReference>
<evidence type="ECO:0000256" key="1">
    <source>
        <dbReference type="SAM" id="SignalP"/>
    </source>
</evidence>
<evidence type="ECO:0000313" key="4">
    <source>
        <dbReference type="Proteomes" id="UP000000852"/>
    </source>
</evidence>
<dbReference type="KEGG" id="phe:Phep_2281"/>
<evidence type="ECO:0000313" key="3">
    <source>
        <dbReference type="EMBL" id="ACU04485.1"/>
    </source>
</evidence>
<dbReference type="InterPro" id="IPR032185">
    <property type="entry name" value="DUF5017"/>
</dbReference>
<dbReference type="AlphaFoldDB" id="C6XYK3"/>
<name>C6XYK3_PEDHD</name>
<accession>C6XYK3</accession>
<keyword evidence="4" id="KW-1185">Reference proteome</keyword>
<feature type="signal peptide" evidence="1">
    <location>
        <begin position="1"/>
        <end position="29"/>
    </location>
</feature>
<protein>
    <recommendedName>
        <fullName evidence="2">DUF5017 domain-containing protein</fullName>
    </recommendedName>
</protein>
<feature type="domain" description="DUF5017" evidence="2">
    <location>
        <begin position="25"/>
        <end position="86"/>
    </location>
</feature>
<organism evidence="3 4">
    <name type="scientific">Pedobacter heparinus (strain ATCC 13125 / DSM 2366 / CIP 104194 / JCM 7457 / NBRC 12017 / NCIMB 9290 / NRRL B-14731 / HIM 762-3)</name>
    <dbReference type="NCBI Taxonomy" id="485917"/>
    <lineage>
        <taxon>Bacteria</taxon>
        <taxon>Pseudomonadati</taxon>
        <taxon>Bacteroidota</taxon>
        <taxon>Sphingobacteriia</taxon>
        <taxon>Sphingobacteriales</taxon>
        <taxon>Sphingobacteriaceae</taxon>
        <taxon>Pedobacter</taxon>
    </lineage>
</organism>
<gene>
    <name evidence="3" type="ordered locus">Phep_2281</name>
</gene>
<dbReference type="STRING" id="485917.Phep_2281"/>
<feature type="chain" id="PRO_5002973436" description="DUF5017 domain-containing protein" evidence="1">
    <location>
        <begin position="30"/>
        <end position="140"/>
    </location>
</feature>
<evidence type="ECO:0000259" key="2">
    <source>
        <dbReference type="Pfam" id="PF16409"/>
    </source>
</evidence>
<dbReference type="HOGENOM" id="CLU_1833289_0_0_10"/>
<sequence>MQQTIKLIKMKRILLLPVLFLLLSACNKKEVVAPNFNVAIAQGKTTFKVGEQIDFTFSGNSNYITFYSGETGRMYEFRDRITAGARTDIGVPIQNMTTQLLTYPYSYTEEGTYKVTFVVSNTSVYGSVSDVKEIVLSITP</sequence>
<dbReference type="eggNOG" id="ENOG502ZF8B">
    <property type="taxonomic scope" value="Bacteria"/>
</dbReference>